<proteinExistence type="predicted"/>
<name>A0A347ZR61_9CHLR</name>
<feature type="transmembrane region" description="Helical" evidence="1">
    <location>
        <begin position="37"/>
        <end position="53"/>
    </location>
</feature>
<keyword evidence="3" id="KW-1185">Reference proteome</keyword>
<reference evidence="2 3" key="1">
    <citation type="submission" date="2018-08" db="EMBL/GenBank/DDBJ databases">
        <title>Genomic Encyclopedia of Type Strains, Phase IV (KMG-IV): sequencing the most valuable type-strain genomes for metagenomic binning, comparative biology and taxonomic classification.</title>
        <authorList>
            <person name="Goeker M."/>
        </authorList>
    </citation>
    <scope>NUCLEOTIDE SEQUENCE [LARGE SCALE GENOMIC DNA]</scope>
    <source>
        <strain evidence="2 3">DSM 23923</strain>
    </source>
</reference>
<evidence type="ECO:0000256" key="1">
    <source>
        <dbReference type="SAM" id="Phobius"/>
    </source>
</evidence>
<protein>
    <submittedName>
        <fullName evidence="2">Uncharacterized protein</fullName>
    </submittedName>
</protein>
<comment type="caution">
    <text evidence="2">The sequence shown here is derived from an EMBL/GenBank/DDBJ whole genome shotgun (WGS) entry which is preliminary data.</text>
</comment>
<organism evidence="2 3">
    <name type="scientific">Pelolinea submarina</name>
    <dbReference type="NCBI Taxonomy" id="913107"/>
    <lineage>
        <taxon>Bacteria</taxon>
        <taxon>Bacillati</taxon>
        <taxon>Chloroflexota</taxon>
        <taxon>Anaerolineae</taxon>
        <taxon>Anaerolineales</taxon>
        <taxon>Anaerolineaceae</taxon>
        <taxon>Pelolinea</taxon>
    </lineage>
</organism>
<dbReference type="Proteomes" id="UP000256388">
    <property type="component" value="Unassembled WGS sequence"/>
</dbReference>
<dbReference type="EMBL" id="QUMS01000001">
    <property type="protein sequence ID" value="REG11654.1"/>
    <property type="molecule type" value="Genomic_DNA"/>
</dbReference>
<evidence type="ECO:0000313" key="2">
    <source>
        <dbReference type="EMBL" id="REG11654.1"/>
    </source>
</evidence>
<feature type="transmembrane region" description="Helical" evidence="1">
    <location>
        <begin position="6"/>
        <end position="25"/>
    </location>
</feature>
<keyword evidence="1" id="KW-0812">Transmembrane</keyword>
<evidence type="ECO:0000313" key="3">
    <source>
        <dbReference type="Proteomes" id="UP000256388"/>
    </source>
</evidence>
<keyword evidence="1" id="KW-1133">Transmembrane helix</keyword>
<dbReference type="RefSeq" id="WP_116224774.1">
    <property type="nucleotide sequence ID" value="NZ_AP018437.1"/>
</dbReference>
<keyword evidence="1" id="KW-0472">Membrane</keyword>
<sequence>MNEIWIIRMLGVFFALFGIAIRLGYFRKMYFSSKGGIYGYLPMGLLFVLYSYYEEISAGSSVNMTIYYVAFGLLIACILYFSIRKPVWMKPIWVTWVEKYPQKVIIKMAEGIKDNPDWEKNTADEASVDAWAKKISRK</sequence>
<feature type="transmembrane region" description="Helical" evidence="1">
    <location>
        <begin position="65"/>
        <end position="83"/>
    </location>
</feature>
<gene>
    <name evidence="2" type="ORF">DFR64_1546</name>
</gene>
<accession>A0A347ZR61</accession>
<dbReference type="AlphaFoldDB" id="A0A347ZR61"/>